<sequence>MRYGASLASLSLTRTAAVGDVSSTTTGRPPAARSITRLSSRVAWRSCGVDSSPRVGDHSARAQADARQA</sequence>
<protein>
    <submittedName>
        <fullName evidence="2">Uncharacterized protein</fullName>
    </submittedName>
</protein>
<evidence type="ECO:0000256" key="1">
    <source>
        <dbReference type="SAM" id="MobiDB-lite"/>
    </source>
</evidence>
<organism evidence="2 3">
    <name type="scientific">Eumeta variegata</name>
    <name type="common">Bagworm moth</name>
    <name type="synonym">Eumeta japonica</name>
    <dbReference type="NCBI Taxonomy" id="151549"/>
    <lineage>
        <taxon>Eukaryota</taxon>
        <taxon>Metazoa</taxon>
        <taxon>Ecdysozoa</taxon>
        <taxon>Arthropoda</taxon>
        <taxon>Hexapoda</taxon>
        <taxon>Insecta</taxon>
        <taxon>Pterygota</taxon>
        <taxon>Neoptera</taxon>
        <taxon>Endopterygota</taxon>
        <taxon>Lepidoptera</taxon>
        <taxon>Glossata</taxon>
        <taxon>Ditrysia</taxon>
        <taxon>Tineoidea</taxon>
        <taxon>Psychidae</taxon>
        <taxon>Oiketicinae</taxon>
        <taxon>Eumeta</taxon>
    </lineage>
</organism>
<proteinExistence type="predicted"/>
<gene>
    <name evidence="2" type="ORF">EVAR_56185_1</name>
</gene>
<dbReference type="EMBL" id="BGZK01002156">
    <property type="protein sequence ID" value="GBP91279.1"/>
    <property type="molecule type" value="Genomic_DNA"/>
</dbReference>
<dbReference type="AlphaFoldDB" id="A0A4C1ZW62"/>
<comment type="caution">
    <text evidence="2">The sequence shown here is derived from an EMBL/GenBank/DDBJ whole genome shotgun (WGS) entry which is preliminary data.</text>
</comment>
<keyword evidence="3" id="KW-1185">Reference proteome</keyword>
<accession>A0A4C1ZW62</accession>
<reference evidence="2 3" key="1">
    <citation type="journal article" date="2019" name="Commun. Biol.">
        <title>The bagworm genome reveals a unique fibroin gene that provides high tensile strength.</title>
        <authorList>
            <person name="Kono N."/>
            <person name="Nakamura H."/>
            <person name="Ohtoshi R."/>
            <person name="Tomita M."/>
            <person name="Numata K."/>
            <person name="Arakawa K."/>
        </authorList>
    </citation>
    <scope>NUCLEOTIDE SEQUENCE [LARGE SCALE GENOMIC DNA]</scope>
</reference>
<evidence type="ECO:0000313" key="2">
    <source>
        <dbReference type="EMBL" id="GBP91279.1"/>
    </source>
</evidence>
<name>A0A4C1ZW62_EUMVA</name>
<evidence type="ECO:0000313" key="3">
    <source>
        <dbReference type="Proteomes" id="UP000299102"/>
    </source>
</evidence>
<dbReference type="Proteomes" id="UP000299102">
    <property type="component" value="Unassembled WGS sequence"/>
</dbReference>
<feature type="region of interest" description="Disordered" evidence="1">
    <location>
        <begin position="47"/>
        <end position="69"/>
    </location>
</feature>